<accession>A0A4R2HP69</accession>
<feature type="transmembrane region" description="Helical" evidence="2">
    <location>
        <begin position="91"/>
        <end position="111"/>
    </location>
</feature>
<protein>
    <submittedName>
        <fullName evidence="3">Uncharacterized protein DUF2637</fullName>
    </submittedName>
</protein>
<keyword evidence="2" id="KW-1133">Transmembrane helix</keyword>
<feature type="compositionally biased region" description="Polar residues" evidence="1">
    <location>
        <begin position="354"/>
        <end position="367"/>
    </location>
</feature>
<dbReference type="EMBL" id="SLWN01000003">
    <property type="protein sequence ID" value="TCO33021.1"/>
    <property type="molecule type" value="Genomic_DNA"/>
</dbReference>
<feature type="region of interest" description="Disordered" evidence="1">
    <location>
        <begin position="354"/>
        <end position="435"/>
    </location>
</feature>
<gene>
    <name evidence="3" type="ORF">EV652_10320</name>
</gene>
<dbReference type="Proteomes" id="UP000294508">
    <property type="component" value="Unassembled WGS sequence"/>
</dbReference>
<feature type="transmembrane region" description="Helical" evidence="2">
    <location>
        <begin position="23"/>
        <end position="43"/>
    </location>
</feature>
<dbReference type="Pfam" id="PF10935">
    <property type="entry name" value="DUF2637"/>
    <property type="match status" value="1"/>
</dbReference>
<reference evidence="3 4" key="1">
    <citation type="journal article" date="2015" name="Stand. Genomic Sci.">
        <title>Genomic Encyclopedia of Bacterial and Archaeal Type Strains, Phase III: the genomes of soil and plant-associated and newly described type strains.</title>
        <authorList>
            <person name="Whitman W.B."/>
            <person name="Woyke T."/>
            <person name="Klenk H.P."/>
            <person name="Zhou Y."/>
            <person name="Lilburn T.G."/>
            <person name="Beck B.J."/>
            <person name="De Vos P."/>
            <person name="Vandamme P."/>
            <person name="Eisen J.A."/>
            <person name="Garrity G."/>
            <person name="Hugenholtz P."/>
            <person name="Kyrpides N.C."/>
        </authorList>
    </citation>
    <scope>NUCLEOTIDE SEQUENCE [LARGE SCALE GENOMIC DNA]</scope>
    <source>
        <strain evidence="3 4">VKM Ac-2572</strain>
    </source>
</reference>
<evidence type="ECO:0000313" key="4">
    <source>
        <dbReference type="Proteomes" id="UP000294508"/>
    </source>
</evidence>
<proteinExistence type="predicted"/>
<dbReference type="InterPro" id="IPR021235">
    <property type="entry name" value="DUF2637"/>
</dbReference>
<dbReference type="OrthoDB" id="3814763at2"/>
<keyword evidence="2" id="KW-0472">Membrane</keyword>
<sequence length="531" mass="55780">MNTFTNLLDALTRGESLTAPQSAVVLATGLMTVAAVAGLALMIHRATRAVARGNWTGRQVLIVLAILVAFTVAGIGGVQSFRAVSEKFDSALVPLVADGMVIACTALRLAALTRGWRIPGALLTTNVFIGGTVSLNIDAANGQADKAIAHALAPLAYAVLVEMLAHMLRLHLKLSQPARAKLSALTWFTSPVITTRVWLHLSRTGATDPVQARALVQQVVRMSSRLNTICPSRRGFPLDSARAARSAALQTIRDGLLTAGELAALLPTTGRMTAGELLAIVDSAALGLAVDDQQSRAEFPAWLVLYLLAAHRDQIDPTPVDSADDEPGENAEPELLPAWAVGYVFGALHQQSLTRTVDEQSTPTSAPLQARNGAHAPHHDSRTSAPTPVQPAPRSGAPAPVQHSTSPEQAGASVISAPVAESAQSGAGGRGKRSDESYVAELLELSRTKHGGKALTQRQITRETGVGFPKARRLAELAGWVEPADGVASGAPVVNDHDDTTGPDANGNDQTPEQHNTTPEEARELETSSNR</sequence>
<keyword evidence="4" id="KW-1185">Reference proteome</keyword>
<dbReference type="AlphaFoldDB" id="A0A4R2HP69"/>
<feature type="region of interest" description="Disordered" evidence="1">
    <location>
        <begin position="486"/>
        <end position="531"/>
    </location>
</feature>
<evidence type="ECO:0000256" key="1">
    <source>
        <dbReference type="SAM" id="MobiDB-lite"/>
    </source>
</evidence>
<feature type="compositionally biased region" description="Polar residues" evidence="1">
    <location>
        <begin position="507"/>
        <end position="517"/>
    </location>
</feature>
<organism evidence="3 4">
    <name type="scientific">Kribbella steppae</name>
    <dbReference type="NCBI Taxonomy" id="2512223"/>
    <lineage>
        <taxon>Bacteria</taxon>
        <taxon>Bacillati</taxon>
        <taxon>Actinomycetota</taxon>
        <taxon>Actinomycetes</taxon>
        <taxon>Propionibacteriales</taxon>
        <taxon>Kribbellaceae</taxon>
        <taxon>Kribbella</taxon>
    </lineage>
</organism>
<comment type="caution">
    <text evidence="3">The sequence shown here is derived from an EMBL/GenBank/DDBJ whole genome shotgun (WGS) entry which is preliminary data.</text>
</comment>
<feature type="compositionally biased region" description="Basic and acidic residues" evidence="1">
    <location>
        <begin position="518"/>
        <end position="531"/>
    </location>
</feature>
<feature type="transmembrane region" description="Helical" evidence="2">
    <location>
        <begin position="55"/>
        <end position="79"/>
    </location>
</feature>
<evidence type="ECO:0000313" key="3">
    <source>
        <dbReference type="EMBL" id="TCO33021.1"/>
    </source>
</evidence>
<keyword evidence="2" id="KW-0812">Transmembrane</keyword>
<name>A0A4R2HP69_9ACTN</name>
<dbReference type="RefSeq" id="WP_132208530.1">
    <property type="nucleotide sequence ID" value="NZ_SLWN01000003.1"/>
</dbReference>
<evidence type="ECO:0000256" key="2">
    <source>
        <dbReference type="SAM" id="Phobius"/>
    </source>
</evidence>